<dbReference type="EMBL" id="AOMB01000038">
    <property type="protein sequence ID" value="EMA36818.1"/>
    <property type="molecule type" value="Genomic_DNA"/>
</dbReference>
<dbReference type="RefSeq" id="WP_007694828.1">
    <property type="nucleotide sequence ID" value="NZ_AOMB01000038.1"/>
</dbReference>
<dbReference type="Gene3D" id="3.30.590.20">
    <property type="match status" value="1"/>
</dbReference>
<organism evidence="1 2">
    <name type="scientific">Halococcus hamelinensis 100A6</name>
    <dbReference type="NCBI Taxonomy" id="1132509"/>
    <lineage>
        <taxon>Archaea</taxon>
        <taxon>Methanobacteriati</taxon>
        <taxon>Methanobacteriota</taxon>
        <taxon>Stenosarchaea group</taxon>
        <taxon>Halobacteria</taxon>
        <taxon>Halobacteriales</taxon>
        <taxon>Halococcaceae</taxon>
        <taxon>Halococcus</taxon>
    </lineage>
</organism>
<dbReference type="SUPFAM" id="SSF55931">
    <property type="entry name" value="Glutamine synthetase/guanido kinase"/>
    <property type="match status" value="1"/>
</dbReference>
<dbReference type="InterPro" id="IPR014746">
    <property type="entry name" value="Gln_synth/guanido_kin_cat_dom"/>
</dbReference>
<reference evidence="1 2" key="1">
    <citation type="journal article" date="2014" name="PLoS Genet.">
        <title>Phylogenetically driven sequencing of extremely halophilic archaea reveals strategies for static and dynamic osmo-response.</title>
        <authorList>
            <person name="Becker E.A."/>
            <person name="Seitzer P.M."/>
            <person name="Tritt A."/>
            <person name="Larsen D."/>
            <person name="Krusor M."/>
            <person name="Yao A.I."/>
            <person name="Wu D."/>
            <person name="Madern D."/>
            <person name="Eisen J.A."/>
            <person name="Darling A.E."/>
            <person name="Facciotti M.T."/>
        </authorList>
    </citation>
    <scope>NUCLEOTIDE SEQUENCE [LARGE SCALE GENOMIC DNA]</scope>
    <source>
        <strain evidence="1 2">100A6</strain>
    </source>
</reference>
<name>M0LUG8_9EURY</name>
<sequence>SPIVSERGRLLERIYGDGIKPATQCAGTHIHFDAVDIPRQVNLLTALDPVLALVSSSPFYAGEHPMHSARPYAYRSLCGDAFTRFRDLQEYTVDTATWDERLAGEYETFRTLAADRGVSEAEFRAHFQPENAMPMPVRVRRRFSTVEWRAPDTALPSQVVRLAMDMSRIVEQTASKSVEVGEPGIDTDRIRIPAFEELLQLTAAAMEDGLQSPVVWEYLEAMTIDPADYRPIADEIDRHSPISVADARRIRLEYADRLERDVATLSMGTETRQHSPPSILTDGLQAATERLRPW</sequence>
<keyword evidence="2" id="KW-1185">Reference proteome</keyword>
<feature type="non-terminal residue" evidence="1">
    <location>
        <position position="1"/>
    </location>
</feature>
<dbReference type="OrthoDB" id="156252at2157"/>
<evidence type="ECO:0000313" key="2">
    <source>
        <dbReference type="Proteomes" id="UP000011566"/>
    </source>
</evidence>
<dbReference type="eggNOG" id="arCOG02722">
    <property type="taxonomic scope" value="Archaea"/>
</dbReference>
<keyword evidence="1" id="KW-0436">Ligase</keyword>
<dbReference type="PATRIC" id="fig|1132509.6.peg.3188"/>
<accession>M0LUG8</accession>
<gene>
    <name evidence="1" type="ORF">C447_13674</name>
</gene>
<protein>
    <submittedName>
        <fullName evidence="1">Glutamate--cysteine ligase GCS2</fullName>
    </submittedName>
</protein>
<proteinExistence type="predicted"/>
<dbReference type="Proteomes" id="UP000011566">
    <property type="component" value="Unassembled WGS sequence"/>
</dbReference>
<evidence type="ECO:0000313" key="1">
    <source>
        <dbReference type="EMBL" id="EMA36818.1"/>
    </source>
</evidence>
<dbReference type="GO" id="GO:0016874">
    <property type="term" value="F:ligase activity"/>
    <property type="evidence" value="ECO:0007669"/>
    <property type="project" value="UniProtKB-KW"/>
</dbReference>
<dbReference type="AlphaFoldDB" id="M0LUG8"/>
<comment type="caution">
    <text evidence="1">The sequence shown here is derived from an EMBL/GenBank/DDBJ whole genome shotgun (WGS) entry which is preliminary data.</text>
</comment>